<keyword evidence="2" id="KW-1185">Reference proteome</keyword>
<dbReference type="GO" id="GO:0016491">
    <property type="term" value="F:oxidoreductase activity"/>
    <property type="evidence" value="ECO:0007669"/>
    <property type="project" value="InterPro"/>
</dbReference>
<dbReference type="EMBL" id="PGOL01001200">
    <property type="protein sequence ID" value="PKI60004.1"/>
    <property type="molecule type" value="Genomic_DNA"/>
</dbReference>
<protein>
    <submittedName>
        <fullName evidence="1">Uncharacterized protein</fullName>
    </submittedName>
</protein>
<sequence length="216" mass="23909">MLEIDKEITKNNEKLENIDLSLLLRPAVDIRPDAARHCVQKQDHGLDVALDNELISLAGPALEKSIPVYIDMTICNVNRAGGTLLSHEVTNHYRMLGLPSDTIHVKFPRSYEPAEGSQGGDKAQAPFEHTPSLLGAWSVELHSAIRGEHDSPIDDMALPRRLAIGLKPVRRNQRFMSFAKLDYQHCLLHAGSYSAGLRAPTLALSFLEAEAVDKFL</sequence>
<dbReference type="InterPro" id="IPR036485">
    <property type="entry name" value="Glu_synth_asu_C_sf"/>
</dbReference>
<proteinExistence type="predicted"/>
<dbReference type="STRING" id="22663.A0A2I0JUM1"/>
<dbReference type="Proteomes" id="UP000233551">
    <property type="component" value="Unassembled WGS sequence"/>
</dbReference>
<comment type="caution">
    <text evidence="1">The sequence shown here is derived from an EMBL/GenBank/DDBJ whole genome shotgun (WGS) entry which is preliminary data.</text>
</comment>
<dbReference type="Gene3D" id="2.160.20.60">
    <property type="entry name" value="Glutamate synthase, alpha subunit, C-terminal domain"/>
    <property type="match status" value="1"/>
</dbReference>
<evidence type="ECO:0000313" key="2">
    <source>
        <dbReference type="Proteomes" id="UP000233551"/>
    </source>
</evidence>
<name>A0A2I0JUM1_PUNGR</name>
<gene>
    <name evidence="1" type="ORF">CRG98_019592</name>
</gene>
<evidence type="ECO:0000313" key="1">
    <source>
        <dbReference type="EMBL" id="PKI60004.1"/>
    </source>
</evidence>
<accession>A0A2I0JUM1</accession>
<reference evidence="1 2" key="1">
    <citation type="submission" date="2017-11" db="EMBL/GenBank/DDBJ databases">
        <title>De-novo sequencing of pomegranate (Punica granatum L.) genome.</title>
        <authorList>
            <person name="Akparov Z."/>
            <person name="Amiraslanov A."/>
            <person name="Hajiyeva S."/>
            <person name="Abbasov M."/>
            <person name="Kaur K."/>
            <person name="Hamwieh A."/>
            <person name="Solovyev V."/>
            <person name="Salamov A."/>
            <person name="Braich B."/>
            <person name="Kosarev P."/>
            <person name="Mahmoud A."/>
            <person name="Hajiyev E."/>
            <person name="Babayeva S."/>
            <person name="Izzatullayeva V."/>
            <person name="Mammadov A."/>
            <person name="Mammadov A."/>
            <person name="Sharifova S."/>
            <person name="Ojaghi J."/>
            <person name="Eynullazada K."/>
            <person name="Bayramov B."/>
            <person name="Abdulazimova A."/>
            <person name="Shahmuradov I."/>
        </authorList>
    </citation>
    <scope>NUCLEOTIDE SEQUENCE [LARGE SCALE GENOMIC DNA]</scope>
    <source>
        <strain evidence="2">cv. AG2017</strain>
        <tissue evidence="1">Leaf</tissue>
    </source>
</reference>
<dbReference type="SUPFAM" id="SSF69336">
    <property type="entry name" value="Alpha subunit of glutamate synthase, C-terminal domain"/>
    <property type="match status" value="1"/>
</dbReference>
<dbReference type="PANTHER" id="PTHR43100">
    <property type="entry name" value="GLUTAMATE SYNTHASE [NADPH] SMALL CHAIN"/>
    <property type="match status" value="1"/>
</dbReference>
<dbReference type="AlphaFoldDB" id="A0A2I0JUM1"/>
<dbReference type="PANTHER" id="PTHR43100:SF1">
    <property type="entry name" value="GLUTAMATE SYNTHASE [NADPH] SMALL CHAIN"/>
    <property type="match status" value="1"/>
</dbReference>
<organism evidence="1 2">
    <name type="scientific">Punica granatum</name>
    <name type="common">Pomegranate</name>
    <dbReference type="NCBI Taxonomy" id="22663"/>
    <lineage>
        <taxon>Eukaryota</taxon>
        <taxon>Viridiplantae</taxon>
        <taxon>Streptophyta</taxon>
        <taxon>Embryophyta</taxon>
        <taxon>Tracheophyta</taxon>
        <taxon>Spermatophyta</taxon>
        <taxon>Magnoliopsida</taxon>
        <taxon>eudicotyledons</taxon>
        <taxon>Gunneridae</taxon>
        <taxon>Pentapetalae</taxon>
        <taxon>rosids</taxon>
        <taxon>malvids</taxon>
        <taxon>Myrtales</taxon>
        <taxon>Lythraceae</taxon>
        <taxon>Punica</taxon>
    </lineage>
</organism>
<dbReference type="InterPro" id="IPR051394">
    <property type="entry name" value="Glutamate_Synthase"/>
</dbReference>